<evidence type="ECO:0000256" key="10">
    <source>
        <dbReference type="SAM" id="Coils"/>
    </source>
</evidence>
<proteinExistence type="inferred from homology"/>
<accession>A0ABS9EJS6</accession>
<keyword evidence="3 9" id="KW-0547">Nucleotide-binding</keyword>
<feature type="binding site" evidence="9">
    <location>
        <begin position="206"/>
        <end position="211"/>
    </location>
    <ligand>
        <name>GTP</name>
        <dbReference type="ChEBI" id="CHEBI:37565"/>
    </ligand>
</feature>
<comment type="domain">
    <text evidence="9">Is composed of four functional domains: the N-terminal 5'-deoxyadenosylcobalamin binding region that is homologous to the small subunit of ICM (IcmB), a middle P-loop GTPase domain (MeaI) that likely acts as a chaperone for ICM, a structured linker region involved in dimer formation, and a C-terminal part that is homologous to the large substrate-binding subunit of ICM (IcmA).</text>
</comment>
<feature type="binding site" evidence="9">
    <location>
        <position position="235"/>
    </location>
    <ligand>
        <name>Mg(2+)</name>
        <dbReference type="ChEBI" id="CHEBI:18420"/>
        <label>2</label>
    </ligand>
</feature>
<organism evidence="12 13">
    <name type="scientific">Gillisia lutea</name>
    <dbReference type="NCBI Taxonomy" id="2909668"/>
    <lineage>
        <taxon>Bacteria</taxon>
        <taxon>Pseudomonadati</taxon>
        <taxon>Bacteroidota</taxon>
        <taxon>Flavobacteriia</taxon>
        <taxon>Flavobacteriales</taxon>
        <taxon>Flavobacteriaceae</taxon>
        <taxon>Gillisia</taxon>
    </lineage>
</organism>
<dbReference type="Proteomes" id="UP001179363">
    <property type="component" value="Unassembled WGS sequence"/>
</dbReference>
<feature type="binding site" evidence="9">
    <location>
        <position position="296"/>
    </location>
    <ligand>
        <name>Mg(2+)</name>
        <dbReference type="ChEBI" id="CHEBI:18420"/>
        <label>2</label>
    </ligand>
</feature>
<comment type="cofactor">
    <cofactor evidence="9">
        <name>Mg(2+)</name>
        <dbReference type="ChEBI" id="CHEBI:18420"/>
    </cofactor>
</comment>
<comment type="caution">
    <text evidence="12">The sequence shown here is derived from an EMBL/GenBank/DDBJ whole genome shotgun (WGS) entry which is preliminary data.</text>
</comment>
<sequence>MEIQAPYKPKNKVRIVTAASLFDGHDAAINIMRRIIQSTGVEVIHLGHDRSVEEVVNCAIQEDANAIAMTSYQGGHNEYFKYMYDLLQEKGAGHIKIFGGGGGVILPEEIKELMDYGITRIYAPDDGREMGLQGMINDLVKTADTPTPALQNEKEVQKQLKEKDVNTIARLISLAENRHEDFKTHFSEVSLENNITPVLGITGTGGSGKSSLVDELVRRFLIDFPEKTIGIISVDPSKRKTGGALLGDRIRMNAINNPRVYMRSLATRQSNLALSKYVAEAVEVLKAAEYDLIILETSGIGQSDTEILEHSDASLYVMTPEFGAATQLEKIDMLDFADLVAINKFDKRGALDALRDVKKQFQRNHGLWHEDPESLPVYGTIASQFNDPGMNTLYRKLMNKVDEKTDARLNSEFHINDEVSEKIYVIPPSRVRYLSEISENNRNYDSVAATQVDVAQKLYGIYKTLETVVNTTLELSKFGIEEEPLENSQTEENKDFVDLLKKEFDKVKMDLDPYNWEVITGWSEKVDKYKEPIYSFKVRDKEIKIETHTESLSHTQIPKIALPKYQAWGDILRWCLQENVPGEFPYTAGLYPFKRSGEDPTRMFAGEGGPERTNRRFHYVSVGLPAKRLSTAFDSVTLYGNDPDFRPDIYGKIGNAGVSICCLDDAKKLYSGFDLADALTSVSMTINGPAPMLLGFFMNAAIDQQCEKYIVENGLENEVETKIKNIYKEKGVERSAYQGKLPEGNNGLGLMLLGVTGDQVLPANVYADIKKHTLSVVRGTVQADILKEDQAQNTCIFSTEYALRLMGDVQEYFIDEKVRNFYSVSISGYHIAEAGANPVTQLALTLANGFTYVEYYLSRGMDINKFGPNLSFFFSNGIDPEYAVIGRVARKIWAKALKHKYGANPRAQMLKYHIQTSGRSLHAQEIDFNDIRTTLQALYAIYDNCNSLHTNAYDEAITTPTEASVRRAMAIQLIINKELGLTKNENPIQGAFIIEELTDLVEEAVLLEFDRITERGGVLGAMETMYQRSKIQEESLYYETLKHNGEFPIIGVNTFLSSTGSPTVTPGEVIRATEEEKKYQITTLENLHNANKDEAEKALQEIREAAIKNENLFAVLMEATKVCSLGQITSAMFEVGGQYRRNM</sequence>
<feature type="binding site" evidence="9">
    <location>
        <position position="297"/>
    </location>
    <ligand>
        <name>Mg(2+)</name>
        <dbReference type="ChEBI" id="CHEBI:18420"/>
        <label>2</label>
    </ligand>
</feature>
<feature type="coiled-coil region" evidence="10">
    <location>
        <begin position="1081"/>
        <end position="1112"/>
    </location>
</feature>
<feature type="binding site" evidence="9">
    <location>
        <position position="871"/>
    </location>
    <ligand>
        <name>substrate</name>
    </ligand>
</feature>
<feature type="binding site" evidence="9">
    <location>
        <position position="593"/>
    </location>
    <ligand>
        <name>substrate</name>
    </ligand>
</feature>
<feature type="binding site" evidence="9">
    <location>
        <position position="234"/>
    </location>
    <ligand>
        <name>Mg(2+)</name>
        <dbReference type="ChEBI" id="CHEBI:18420"/>
        <label>2</label>
    </ligand>
</feature>
<feature type="region of interest" description="GTPase chaperone MeaI" evidence="9">
    <location>
        <begin position="155"/>
        <end position="403"/>
    </location>
</feature>
<dbReference type="Gene3D" id="3.40.50.300">
    <property type="entry name" value="P-loop containing nucleotide triphosphate hydrolases"/>
    <property type="match status" value="1"/>
</dbReference>
<feature type="binding site" description="axial binding residue" evidence="9">
    <location>
        <position position="25"/>
    </location>
    <ligand>
        <name>adenosylcob(III)alamin</name>
        <dbReference type="ChEBI" id="CHEBI:18408"/>
    </ligand>
    <ligandPart>
        <name>Co</name>
        <dbReference type="ChEBI" id="CHEBI:27638"/>
    </ligandPart>
</feature>
<feature type="binding site" evidence="9">
    <location>
        <position position="248"/>
    </location>
    <ligand>
        <name>Mg(2+)</name>
        <dbReference type="ChEBI" id="CHEBI:18420"/>
        <label>2</label>
    </ligand>
</feature>
<dbReference type="CDD" id="cd02071">
    <property type="entry name" value="MM_CoA_mut_B12_BD"/>
    <property type="match status" value="1"/>
</dbReference>
<keyword evidence="2 9" id="KW-0846">Cobalamin</keyword>
<comment type="subunit">
    <text evidence="9">Homodimer.</text>
</comment>
<evidence type="ECO:0000256" key="1">
    <source>
        <dbReference type="ARBA" id="ARBA00001922"/>
    </source>
</evidence>
<dbReference type="SUPFAM" id="SSF52242">
    <property type="entry name" value="Cobalamin (vitamin B12)-binding domain"/>
    <property type="match status" value="1"/>
</dbReference>
<protein>
    <recommendedName>
        <fullName evidence="9">Fused isobutyryl-CoA mutase</fullName>
    </recommendedName>
    <domain>
        <recommendedName>
            <fullName evidence="9">Isobutyryl-CoA mutase</fullName>
            <shortName evidence="9">ICM</shortName>
            <ecNumber evidence="9">5.4.99.13</ecNumber>
        </recommendedName>
    </domain>
    <domain>
        <recommendedName>
            <fullName evidence="9">P-loop GTPase</fullName>
            <ecNumber evidence="9">3.6.5.-</ecNumber>
        </recommendedName>
        <alternativeName>
            <fullName evidence="9">G-protein chaperone</fullName>
        </alternativeName>
    </domain>
</protein>
<evidence type="ECO:0000256" key="9">
    <source>
        <dbReference type="HAMAP-Rule" id="MF_02050"/>
    </source>
</evidence>
<dbReference type="InterPro" id="IPR016176">
    <property type="entry name" value="Cbl-dep_enz_cat"/>
</dbReference>
<dbReference type="SUPFAM" id="SSF52540">
    <property type="entry name" value="P-loop containing nucleoside triphosphate hydrolases"/>
    <property type="match status" value="1"/>
</dbReference>
<feature type="binding site" evidence="9">
    <location>
        <position position="251"/>
    </location>
    <ligand>
        <name>GTP</name>
        <dbReference type="ChEBI" id="CHEBI:37565"/>
    </ligand>
</feature>
<keyword evidence="4 9" id="KW-0378">Hydrolase</keyword>
<keyword evidence="5 9" id="KW-0342">GTP-binding</keyword>
<feature type="binding site" evidence="9">
    <location>
        <position position="1142"/>
    </location>
    <ligand>
        <name>GTP</name>
        <dbReference type="ChEBI" id="CHEBI:37565"/>
    </ligand>
</feature>
<feature type="binding site" evidence="9">
    <location>
        <begin position="343"/>
        <end position="346"/>
    </location>
    <ligand>
        <name>GTP</name>
        <dbReference type="ChEBI" id="CHEBI:37565"/>
    </ligand>
</feature>
<keyword evidence="9" id="KW-0511">Multifunctional enzyme</keyword>
<reference evidence="12" key="1">
    <citation type="submission" date="2022-01" db="EMBL/GenBank/DDBJ databases">
        <title>Gillisia lutea sp. nov., isolated from marine plastic residues from the Malvarosa beach (Valencia, Spain).</title>
        <authorList>
            <person name="Vidal-Verdu A."/>
            <person name="Molina-Menor E."/>
            <person name="Satari L."/>
            <person name="Pascual J."/>
            <person name="Pereto J."/>
            <person name="Porcar M."/>
        </authorList>
    </citation>
    <scope>NUCLEOTIDE SEQUENCE</scope>
    <source>
        <strain evidence="12">M10.2A</strain>
    </source>
</reference>
<dbReference type="InterPro" id="IPR052040">
    <property type="entry name" value="GTPase/Isobutyryl-CoA_mutase"/>
</dbReference>
<dbReference type="Pfam" id="PF02310">
    <property type="entry name" value="B12-binding"/>
    <property type="match status" value="1"/>
</dbReference>
<evidence type="ECO:0000256" key="2">
    <source>
        <dbReference type="ARBA" id="ARBA00022628"/>
    </source>
</evidence>
<evidence type="ECO:0000256" key="8">
    <source>
        <dbReference type="ARBA" id="ARBA00023285"/>
    </source>
</evidence>
<keyword evidence="10" id="KW-0175">Coiled coil</keyword>
<dbReference type="InterPro" id="IPR027417">
    <property type="entry name" value="P-loop_NTPase"/>
</dbReference>
<keyword evidence="6 9" id="KW-0143">Chaperone</keyword>
<comment type="catalytic activity">
    <reaction evidence="9">
        <text>2-methylpropanoyl-CoA = butanoyl-CoA</text>
        <dbReference type="Rhea" id="RHEA:13141"/>
        <dbReference type="ChEBI" id="CHEBI:57338"/>
        <dbReference type="ChEBI" id="CHEBI:57371"/>
        <dbReference type="EC" id="5.4.99.13"/>
    </reaction>
</comment>
<dbReference type="PANTHER" id="PTHR43087:SF1">
    <property type="entry name" value="LAO_AO TRANSPORT SYSTEM ATPASE"/>
    <property type="match status" value="1"/>
</dbReference>
<evidence type="ECO:0000256" key="6">
    <source>
        <dbReference type="ARBA" id="ARBA00023186"/>
    </source>
</evidence>
<dbReference type="PANTHER" id="PTHR43087">
    <property type="entry name" value="LYSINE/ARGININE/ORNITHINE TRANSPORT SYSTEM KINASE"/>
    <property type="match status" value="1"/>
</dbReference>
<feature type="binding site" evidence="9">
    <location>
        <position position="628"/>
    </location>
    <ligand>
        <name>substrate</name>
    </ligand>
</feature>
<keyword evidence="13" id="KW-1185">Reference proteome</keyword>
<dbReference type="InterPro" id="IPR006158">
    <property type="entry name" value="Cobalamin-bd"/>
</dbReference>
<dbReference type="Pfam" id="PF01642">
    <property type="entry name" value="MM_CoA_mutase"/>
    <property type="match status" value="2"/>
</dbReference>
<gene>
    <name evidence="9" type="primary">icmF</name>
    <name evidence="12" type="ORF">L1I30_10310</name>
</gene>
<comment type="catalytic activity">
    <reaction evidence="9">
        <text>GTP + H2O = GDP + phosphate + H(+)</text>
        <dbReference type="Rhea" id="RHEA:19669"/>
        <dbReference type="ChEBI" id="CHEBI:15377"/>
        <dbReference type="ChEBI" id="CHEBI:15378"/>
        <dbReference type="ChEBI" id="CHEBI:37565"/>
        <dbReference type="ChEBI" id="CHEBI:43474"/>
        <dbReference type="ChEBI" id="CHEBI:58189"/>
    </reaction>
</comment>
<evidence type="ECO:0000313" key="12">
    <source>
        <dbReference type="EMBL" id="MCF4102060.1"/>
    </source>
</evidence>
<dbReference type="InterPro" id="IPR036724">
    <property type="entry name" value="Cobalamin-bd_sf"/>
</dbReference>
<keyword evidence="9" id="KW-0460">Magnesium</keyword>
<evidence type="ECO:0000313" key="13">
    <source>
        <dbReference type="Proteomes" id="UP001179363"/>
    </source>
</evidence>
<comment type="caution">
    <text evidence="9">Lacks conserved residue(s) required for the propagation of feature annotation.</text>
</comment>
<dbReference type="InterPro" id="IPR006099">
    <property type="entry name" value="MeMalonylCoA_mutase_a/b_cat"/>
</dbReference>
<keyword evidence="8 9" id="KW-0170">Cobalt</keyword>
<feature type="binding site" evidence="9">
    <location>
        <position position="248"/>
    </location>
    <ligand>
        <name>Mg(2+)</name>
        <dbReference type="ChEBI" id="CHEBI:18420"/>
        <label>1</label>
        <note>catalytic</note>
    </ligand>
</feature>
<feature type="binding site" evidence="9">
    <location>
        <position position="296"/>
    </location>
    <ligand>
        <name>Mg(2+)</name>
        <dbReference type="ChEBI" id="CHEBI:18420"/>
        <label>1</label>
        <note>catalytic</note>
    </ligand>
</feature>
<dbReference type="InterPro" id="IPR033669">
    <property type="entry name" value="IcmF"/>
</dbReference>
<comment type="function">
    <text evidence="9">Catalyzes the reversible interconversion of isobutyryl-CoA and n-butyryl-CoA, using radical chemistry. Also exhibits GTPase activity, associated with its G-protein domain (MeaI) that functions as a chaperone that assists cofactor delivery and proper holo-enzyme assembly.</text>
</comment>
<dbReference type="PROSITE" id="PS51332">
    <property type="entry name" value="B12_BINDING"/>
    <property type="match status" value="1"/>
</dbReference>
<dbReference type="Gene3D" id="3.20.20.240">
    <property type="entry name" value="Methylmalonyl-CoA mutase"/>
    <property type="match status" value="1"/>
</dbReference>
<comment type="cofactor">
    <cofactor evidence="1 9">
        <name>adenosylcob(III)alamin</name>
        <dbReference type="ChEBI" id="CHEBI:18408"/>
    </cofactor>
</comment>
<dbReference type="HAMAP" id="MF_02050">
    <property type="entry name" value="IcmF"/>
    <property type="match status" value="1"/>
</dbReference>
<dbReference type="EC" id="5.4.99.13" evidence="9"/>
<dbReference type="EC" id="3.6.5.-" evidence="9"/>
<feature type="binding site" evidence="9">
    <location>
        <position position="822"/>
    </location>
    <ligand>
        <name>substrate</name>
    </ligand>
</feature>
<evidence type="ECO:0000256" key="4">
    <source>
        <dbReference type="ARBA" id="ARBA00022801"/>
    </source>
</evidence>
<evidence type="ECO:0000256" key="3">
    <source>
        <dbReference type="ARBA" id="ARBA00022741"/>
    </source>
</evidence>
<feature type="binding site" evidence="9">
    <location>
        <position position="210"/>
    </location>
    <ligand>
        <name>Mg(2+)</name>
        <dbReference type="ChEBI" id="CHEBI:18420"/>
        <label>1</label>
        <note>catalytic</note>
    </ligand>
</feature>
<dbReference type="SUPFAM" id="SSF51703">
    <property type="entry name" value="Cobalamin (vitamin B12)-dependent enzymes"/>
    <property type="match status" value="1"/>
</dbReference>
<feature type="binding site" evidence="9">
    <location>
        <position position="911"/>
    </location>
    <ligand>
        <name>substrate</name>
    </ligand>
</feature>
<feature type="binding site" evidence="9">
    <location>
        <position position="906"/>
    </location>
    <ligand>
        <name>substrate</name>
    </ligand>
</feature>
<keyword evidence="9" id="KW-0479">Metal-binding</keyword>
<evidence type="ECO:0000256" key="5">
    <source>
        <dbReference type="ARBA" id="ARBA00023134"/>
    </source>
</evidence>
<name>A0ABS9EJS6_9FLAO</name>
<evidence type="ECO:0000256" key="7">
    <source>
        <dbReference type="ARBA" id="ARBA00023235"/>
    </source>
</evidence>
<feature type="domain" description="B12-binding" evidence="11">
    <location>
        <begin position="12"/>
        <end position="150"/>
    </location>
</feature>
<keyword evidence="7 9" id="KW-0413">Isomerase</keyword>
<dbReference type="EMBL" id="JAKGTH010000009">
    <property type="protein sequence ID" value="MCF4102060.1"/>
    <property type="molecule type" value="Genomic_DNA"/>
</dbReference>
<feature type="binding site" evidence="9">
    <location>
        <position position="778"/>
    </location>
    <ligand>
        <name>substrate</name>
    </ligand>
</feature>
<dbReference type="Gene3D" id="3.40.50.280">
    <property type="entry name" value="Cobalamin-binding domain"/>
    <property type="match status" value="1"/>
</dbReference>
<comment type="similarity">
    <text evidence="9">Belongs to the IcmF family.</text>
</comment>
<dbReference type="RefSeq" id="WP_236134209.1">
    <property type="nucleotide sequence ID" value="NZ_JAKGTH010000009.1"/>
</dbReference>
<evidence type="ECO:0000259" key="11">
    <source>
        <dbReference type="PROSITE" id="PS51332"/>
    </source>
</evidence>
<feature type="binding site" evidence="9">
    <location>
        <position position="1023"/>
    </location>
    <ligand>
        <name>GTP</name>
        <dbReference type="ChEBI" id="CHEBI:37565"/>
    </ligand>
</feature>
<dbReference type="Pfam" id="PF03308">
    <property type="entry name" value="MeaB"/>
    <property type="match status" value="1"/>
</dbReference>